<dbReference type="AlphaFoldDB" id="X1LBW6"/>
<sequence length="128" mass="15525">NFIWDRSLGVFDPEREHLDENPSRVDFIMLTDGQKYVIEIDDPSHYATFKEGKYTVNEEQYTKNLRIDRRLKWDGWIVHRFSRWEILNAFNIDYFLAVLGLWEHHGIRADPHQHGRFFMNWLLKEESG</sequence>
<evidence type="ECO:0008006" key="2">
    <source>
        <dbReference type="Google" id="ProtNLM"/>
    </source>
</evidence>
<evidence type="ECO:0000313" key="1">
    <source>
        <dbReference type="EMBL" id="GAH99914.1"/>
    </source>
</evidence>
<protein>
    <recommendedName>
        <fullName evidence="2">DUF559 domain-containing protein</fullName>
    </recommendedName>
</protein>
<accession>X1LBW6</accession>
<organism evidence="1">
    <name type="scientific">marine sediment metagenome</name>
    <dbReference type="NCBI Taxonomy" id="412755"/>
    <lineage>
        <taxon>unclassified sequences</taxon>
        <taxon>metagenomes</taxon>
        <taxon>ecological metagenomes</taxon>
    </lineage>
</organism>
<gene>
    <name evidence="1" type="ORF">S06H3_04909</name>
</gene>
<comment type="caution">
    <text evidence="1">The sequence shown here is derived from an EMBL/GenBank/DDBJ whole genome shotgun (WGS) entry which is preliminary data.</text>
</comment>
<feature type="non-terminal residue" evidence="1">
    <location>
        <position position="1"/>
    </location>
</feature>
<name>X1LBW6_9ZZZZ</name>
<dbReference type="EMBL" id="BARV01001765">
    <property type="protein sequence ID" value="GAH99914.1"/>
    <property type="molecule type" value="Genomic_DNA"/>
</dbReference>
<reference evidence="1" key="1">
    <citation type="journal article" date="2014" name="Front. Microbiol.">
        <title>High frequency of phylogenetically diverse reductive dehalogenase-homologous genes in deep subseafloor sedimentary metagenomes.</title>
        <authorList>
            <person name="Kawai M."/>
            <person name="Futagami T."/>
            <person name="Toyoda A."/>
            <person name="Takaki Y."/>
            <person name="Nishi S."/>
            <person name="Hori S."/>
            <person name="Arai W."/>
            <person name="Tsubouchi T."/>
            <person name="Morono Y."/>
            <person name="Uchiyama I."/>
            <person name="Ito T."/>
            <person name="Fujiyama A."/>
            <person name="Inagaki F."/>
            <person name="Takami H."/>
        </authorList>
    </citation>
    <scope>NUCLEOTIDE SEQUENCE</scope>
    <source>
        <strain evidence="1">Expedition CK06-06</strain>
    </source>
</reference>
<proteinExistence type="predicted"/>